<proteinExistence type="predicted"/>
<keyword evidence="1" id="KW-0808">Transferase</keyword>
<dbReference type="eggNOG" id="COG2226">
    <property type="taxonomic scope" value="Bacteria"/>
</dbReference>
<dbReference type="CDD" id="cd02440">
    <property type="entry name" value="AdoMet_MTases"/>
    <property type="match status" value="1"/>
</dbReference>
<dbReference type="Proteomes" id="UP000028486">
    <property type="component" value="Chromosome"/>
</dbReference>
<dbReference type="KEGG" id="caj:CIG1485E_0042"/>
<dbReference type="AlphaFoldDB" id="A0A076F8Z8"/>
<dbReference type="InterPro" id="IPR029063">
    <property type="entry name" value="SAM-dependent_MTases_sf"/>
</dbReference>
<sequence>MKHQDYIYLSEDYYNKPKQIFSYLLDLLEQNLGSTPPPFFKSKKLLDIGCSRGEFLYFCKKSLKFDTNLLYGLDYSSNLIDEAIKFDGLKGVNFSVGSAENFNLNTQFDIVFMTGVLSYFDDVSDTIKCIDSHLSPNGIAIITGGFNDADVDLITRYRNNRYFNTFEPGWNMHSIHTIRKILKTYKLDIIDIKTFYLSFNSIPQEDPCRSWNIQTENGVKFTNGMSLLYDIRSLIIKRV</sequence>
<reference evidence="2" key="1">
    <citation type="journal article" date="2014" name="Genome Announc.">
        <title>Complete Genome Sequence of Campylobacter iguaniorum Strain 1485ET, Isolated from a Bearded Dragon (Pogona vitticeps).</title>
        <authorList>
            <person name="Gilbert M.J."/>
            <person name="Miller W.G."/>
            <person name="Yee E."/>
            <person name="Kik M."/>
            <person name="Wagenaar J.A."/>
            <person name="Duim B."/>
        </authorList>
    </citation>
    <scope>NUCLEOTIDE SEQUENCE [LARGE SCALE GENOMIC DNA]</scope>
    <source>
        <strain evidence="2">1485E</strain>
    </source>
</reference>
<dbReference type="EMBL" id="CP009043">
    <property type="protein sequence ID" value="AII13922.1"/>
    <property type="molecule type" value="Genomic_DNA"/>
</dbReference>
<keyword evidence="1" id="KW-0489">Methyltransferase</keyword>
<dbReference type="RefSeq" id="WP_038452468.1">
    <property type="nucleotide sequence ID" value="NZ_CP009043.1"/>
</dbReference>
<dbReference type="Gene3D" id="3.40.50.150">
    <property type="entry name" value="Vaccinia Virus protein VP39"/>
    <property type="match status" value="1"/>
</dbReference>
<protein>
    <submittedName>
        <fullName evidence="1">SAM-dependent methyltransferase</fullName>
    </submittedName>
</protein>
<evidence type="ECO:0000313" key="1">
    <source>
        <dbReference type="EMBL" id="AII13922.1"/>
    </source>
</evidence>
<dbReference type="GO" id="GO:0008168">
    <property type="term" value="F:methyltransferase activity"/>
    <property type="evidence" value="ECO:0007669"/>
    <property type="project" value="UniProtKB-KW"/>
</dbReference>
<organism evidence="1 2">
    <name type="scientific">Campylobacter iguaniorum</name>
    <dbReference type="NCBI Taxonomy" id="1244531"/>
    <lineage>
        <taxon>Bacteria</taxon>
        <taxon>Pseudomonadati</taxon>
        <taxon>Campylobacterota</taxon>
        <taxon>Epsilonproteobacteria</taxon>
        <taxon>Campylobacterales</taxon>
        <taxon>Campylobacteraceae</taxon>
        <taxon>Campylobacter</taxon>
    </lineage>
</organism>
<dbReference type="HOGENOM" id="CLU_102101_0_0_7"/>
<dbReference type="SUPFAM" id="SSF53335">
    <property type="entry name" value="S-adenosyl-L-methionine-dependent methyltransferases"/>
    <property type="match status" value="1"/>
</dbReference>
<dbReference type="Pfam" id="PF13489">
    <property type="entry name" value="Methyltransf_23"/>
    <property type="match status" value="1"/>
</dbReference>
<keyword evidence="2" id="KW-1185">Reference proteome</keyword>
<dbReference type="OrthoDB" id="323463at2"/>
<dbReference type="GO" id="GO:0032259">
    <property type="term" value="P:methylation"/>
    <property type="evidence" value="ECO:0007669"/>
    <property type="project" value="UniProtKB-KW"/>
</dbReference>
<name>A0A076F8Z8_9BACT</name>
<dbReference type="PANTHER" id="PTHR43861">
    <property type="entry name" value="TRANS-ACONITATE 2-METHYLTRANSFERASE-RELATED"/>
    <property type="match status" value="1"/>
</dbReference>
<evidence type="ECO:0000313" key="2">
    <source>
        <dbReference type="Proteomes" id="UP000028486"/>
    </source>
</evidence>
<accession>A0A076F8Z8</accession>
<gene>
    <name evidence="1" type="ORF">CIG1485E_0042</name>
</gene>